<dbReference type="AlphaFoldDB" id="A0A8E6B3H1"/>
<name>A0A8E6B3H1_9BACT</name>
<keyword evidence="3" id="KW-1185">Reference proteome</keyword>
<reference evidence="2" key="1">
    <citation type="submission" date="2021-05" db="EMBL/GenBank/DDBJ databases">
        <title>Complete genome sequence of the cellulolytic planctomycete Telmatocola sphagniphila SP2T and characterization of the first cellulase from planctomycetes.</title>
        <authorList>
            <person name="Rakitin A.L."/>
            <person name="Beletsky A.V."/>
            <person name="Naumoff D.G."/>
            <person name="Kulichevskaya I.S."/>
            <person name="Mardanov A.V."/>
            <person name="Ravin N.V."/>
            <person name="Dedysh S.N."/>
        </authorList>
    </citation>
    <scope>NUCLEOTIDE SEQUENCE</scope>
    <source>
        <strain evidence="2">SP2T</strain>
    </source>
</reference>
<proteinExistence type="predicted"/>
<dbReference type="EMBL" id="CP074694">
    <property type="protein sequence ID" value="QVL30647.1"/>
    <property type="molecule type" value="Genomic_DNA"/>
</dbReference>
<dbReference type="Proteomes" id="UP000676194">
    <property type="component" value="Chromosome"/>
</dbReference>
<feature type="transmembrane region" description="Helical" evidence="1">
    <location>
        <begin position="86"/>
        <end position="111"/>
    </location>
</feature>
<feature type="transmembrane region" description="Helical" evidence="1">
    <location>
        <begin position="55"/>
        <end position="74"/>
    </location>
</feature>
<accession>A0A8E6B3H1</accession>
<keyword evidence="1" id="KW-1133">Transmembrane helix</keyword>
<evidence type="ECO:0000313" key="3">
    <source>
        <dbReference type="Proteomes" id="UP000676194"/>
    </source>
</evidence>
<keyword evidence="1" id="KW-0812">Transmembrane</keyword>
<protein>
    <submittedName>
        <fullName evidence="2">Uncharacterized protein</fullName>
    </submittedName>
</protein>
<feature type="transmembrane region" description="Helical" evidence="1">
    <location>
        <begin position="26"/>
        <end position="49"/>
    </location>
</feature>
<gene>
    <name evidence="2" type="ORF">KIH39_17535</name>
</gene>
<dbReference type="KEGG" id="tsph:KIH39_17535"/>
<evidence type="ECO:0000256" key="1">
    <source>
        <dbReference type="SAM" id="Phobius"/>
    </source>
</evidence>
<dbReference type="RefSeq" id="WP_213494518.1">
    <property type="nucleotide sequence ID" value="NZ_CP074694.1"/>
</dbReference>
<keyword evidence="1" id="KW-0472">Membrane</keyword>
<organism evidence="2 3">
    <name type="scientific">Telmatocola sphagniphila</name>
    <dbReference type="NCBI Taxonomy" id="1123043"/>
    <lineage>
        <taxon>Bacteria</taxon>
        <taxon>Pseudomonadati</taxon>
        <taxon>Planctomycetota</taxon>
        <taxon>Planctomycetia</taxon>
        <taxon>Gemmatales</taxon>
        <taxon>Gemmataceae</taxon>
    </lineage>
</organism>
<evidence type="ECO:0000313" key="2">
    <source>
        <dbReference type="EMBL" id="QVL30647.1"/>
    </source>
</evidence>
<sequence>MADSPRIAPLGGPSGDRLNYKPVSGFAVAAVVFSVLYTVIILALTIAAFVAKKPILIQELLLLPALGLVFSIIGRSQIKKSEGTRVGLGLCNIAWWLSIVGGVMFAMYILANDFALRRQSQETAKKFMDAMKEGKWNTAFLLTVDPGRRASVTSDDAEALEAEFGKPMTAGFRQNELIRIFNRYSSTGEVNYLPLGVQSWESTPRGYEFRLGYQILCPEGIYGVSLVLKGFEGPNIRGRQWSVHVPQAEAAVTLVSRSPYGKLYQDIGSEAFSTAIRFVEKLNSNQLESAYLMTRPIAEMSKNEANLSGQLLLSGGTLAGIEKNWHFPPEFSKEFLRLSGDKTPSPQQLKMFEQIITSRTLRPAGASKQFANTEKYPEFSASEKETRLTFPVEFSLPNPPGAAGSGRIIVESTNPEFIALSYKLRQDSSKDPTLKAEVTNDYIKTAPPRDWRIVGFVSNFEPLESNSPAAAAKPGP</sequence>